<dbReference type="InterPro" id="IPR016163">
    <property type="entry name" value="Ald_DH_C"/>
</dbReference>
<keyword evidence="10" id="KW-1185">Reference proteome</keyword>
<dbReference type="GO" id="GO:0004029">
    <property type="term" value="F:aldehyde dehydrogenase (NAD+) activity"/>
    <property type="evidence" value="ECO:0007669"/>
    <property type="project" value="TreeGrafter"/>
</dbReference>
<organism evidence="9 10">
    <name type="scientific">Rhizodiscina lignyota</name>
    <dbReference type="NCBI Taxonomy" id="1504668"/>
    <lineage>
        <taxon>Eukaryota</taxon>
        <taxon>Fungi</taxon>
        <taxon>Dikarya</taxon>
        <taxon>Ascomycota</taxon>
        <taxon>Pezizomycotina</taxon>
        <taxon>Dothideomycetes</taxon>
        <taxon>Pleosporomycetidae</taxon>
        <taxon>Aulographales</taxon>
        <taxon>Rhizodiscinaceae</taxon>
        <taxon>Rhizodiscina</taxon>
    </lineage>
</organism>
<dbReference type="EMBL" id="ML978122">
    <property type="protein sequence ID" value="KAF2103411.1"/>
    <property type="molecule type" value="Genomic_DNA"/>
</dbReference>
<dbReference type="Gene3D" id="3.40.309.10">
    <property type="entry name" value="Aldehyde Dehydrogenase, Chain A, domain 2"/>
    <property type="match status" value="1"/>
</dbReference>
<dbReference type="InterPro" id="IPR015590">
    <property type="entry name" value="Aldehyde_DH_dom"/>
</dbReference>
<feature type="active site" evidence="5">
    <location>
        <position position="255"/>
    </location>
</feature>
<dbReference type="FunFam" id="3.40.605.10:FF:000004">
    <property type="entry name" value="Aldehyde dehydrogenase"/>
    <property type="match status" value="1"/>
</dbReference>
<dbReference type="OrthoDB" id="440325at2759"/>
<dbReference type="GO" id="GO:0016117">
    <property type="term" value="P:carotenoid biosynthetic process"/>
    <property type="evidence" value="ECO:0007669"/>
    <property type="project" value="UniProtKB-KW"/>
</dbReference>
<dbReference type="Pfam" id="PF00171">
    <property type="entry name" value="Aldedh"/>
    <property type="match status" value="1"/>
</dbReference>
<dbReference type="GO" id="GO:0006081">
    <property type="term" value="P:aldehyde metabolic process"/>
    <property type="evidence" value="ECO:0007669"/>
    <property type="project" value="InterPro"/>
</dbReference>
<dbReference type="SUPFAM" id="SSF53720">
    <property type="entry name" value="ALDH-like"/>
    <property type="match status" value="1"/>
</dbReference>
<sequence>MAVKNVLQYTPVEEIPAMVKSLDDVFRSDKTESVEWRKGQIKQLWRMMDEKEAEFQEALRLDEGKPQFEAQVFEMGLVKNDCLHMLAELDGYLEPEAVAVPPPFEYWQPKILRQPKGVALIIAPWNFPINLTMLPLLGNIAAGNTVVIKPSEYTPHTAQRLAEFLPQYLDPDCFKVVNGDAPIVEALLEQKFDVILFTGSRKNGHSVMAAAAKHLTPVILELGGKSPVIISDKANLPIIAKRLAWGKFWNLGQICMVPDYALVQESVYDEFVELLKKEIESQYGPNPRKVTARIINENHFQRLSKLLSGTKGKFAVGGKDLSIDELFIEPTVIRDVSEDDVVMQDEIFGPILPVLKYQKLEDVRAMVRKIDENPLGGYICSEDQAEIDYVVKYIRAGDVSVNDMMAHIAVTGAPFGGQGGSGMGRYRGKGSILAFTHPKSNATVSTSDQFEGMLSWRYKNGERVGDYDFYKQHLEPALN</sequence>
<proteinExistence type="inferred from homology"/>
<dbReference type="PROSITE" id="PS00687">
    <property type="entry name" value="ALDEHYDE_DEHYDR_GLU"/>
    <property type="match status" value="1"/>
</dbReference>
<evidence type="ECO:0000256" key="6">
    <source>
        <dbReference type="PROSITE-ProRule" id="PRU10007"/>
    </source>
</evidence>
<gene>
    <name evidence="9" type="ORF">NA57DRAFT_72387</name>
</gene>
<evidence type="ECO:0000256" key="1">
    <source>
        <dbReference type="ARBA" id="ARBA00009986"/>
    </source>
</evidence>
<reference evidence="9" key="1">
    <citation type="journal article" date="2020" name="Stud. Mycol.">
        <title>101 Dothideomycetes genomes: a test case for predicting lifestyles and emergence of pathogens.</title>
        <authorList>
            <person name="Haridas S."/>
            <person name="Albert R."/>
            <person name="Binder M."/>
            <person name="Bloem J."/>
            <person name="Labutti K."/>
            <person name="Salamov A."/>
            <person name="Andreopoulos B."/>
            <person name="Baker S."/>
            <person name="Barry K."/>
            <person name="Bills G."/>
            <person name="Bluhm B."/>
            <person name="Cannon C."/>
            <person name="Castanera R."/>
            <person name="Culley D."/>
            <person name="Daum C."/>
            <person name="Ezra D."/>
            <person name="Gonzalez J."/>
            <person name="Henrissat B."/>
            <person name="Kuo A."/>
            <person name="Liang C."/>
            <person name="Lipzen A."/>
            <person name="Lutzoni F."/>
            <person name="Magnuson J."/>
            <person name="Mondo S."/>
            <person name="Nolan M."/>
            <person name="Ohm R."/>
            <person name="Pangilinan J."/>
            <person name="Park H.-J."/>
            <person name="Ramirez L."/>
            <person name="Alfaro M."/>
            <person name="Sun H."/>
            <person name="Tritt A."/>
            <person name="Yoshinaga Y."/>
            <person name="Zwiers L.-H."/>
            <person name="Turgeon B."/>
            <person name="Goodwin S."/>
            <person name="Spatafora J."/>
            <person name="Crous P."/>
            <person name="Grigoriev I."/>
        </authorList>
    </citation>
    <scope>NUCLEOTIDE SEQUENCE</scope>
    <source>
        <strain evidence="9">CBS 133067</strain>
    </source>
</reference>
<dbReference type="CDD" id="cd07087">
    <property type="entry name" value="ALDH_F3-13-14_CALDH-like"/>
    <property type="match status" value="1"/>
</dbReference>
<dbReference type="PANTHER" id="PTHR43570:SF16">
    <property type="entry name" value="ALDEHYDE DEHYDROGENASE TYPE III, ISOFORM Q"/>
    <property type="match status" value="1"/>
</dbReference>
<feature type="domain" description="Aldehyde dehydrogenase" evidence="8">
    <location>
        <begin position="13"/>
        <end position="440"/>
    </location>
</feature>
<name>A0A9P4ISE6_9PEZI</name>
<comment type="similarity">
    <text evidence="1 4 7">Belongs to the aldehyde dehydrogenase family.</text>
</comment>
<dbReference type="GO" id="GO:0005737">
    <property type="term" value="C:cytoplasm"/>
    <property type="evidence" value="ECO:0007669"/>
    <property type="project" value="TreeGrafter"/>
</dbReference>
<dbReference type="InterPro" id="IPR016161">
    <property type="entry name" value="Ald_DH/histidinol_DH"/>
</dbReference>
<evidence type="ECO:0000256" key="2">
    <source>
        <dbReference type="ARBA" id="ARBA00022746"/>
    </source>
</evidence>
<dbReference type="AlphaFoldDB" id="A0A9P4ISE6"/>
<dbReference type="InterPro" id="IPR016162">
    <property type="entry name" value="Ald_DH_N"/>
</dbReference>
<protein>
    <recommendedName>
        <fullName evidence="4">Aldehyde dehydrogenase</fullName>
    </recommendedName>
</protein>
<dbReference type="PIRSF" id="PIRSF036492">
    <property type="entry name" value="ALDH"/>
    <property type="match status" value="1"/>
</dbReference>
<keyword evidence="3 4" id="KW-0560">Oxidoreductase</keyword>
<evidence type="ECO:0000256" key="5">
    <source>
        <dbReference type="PIRSR" id="PIRSR036492-1"/>
    </source>
</evidence>
<evidence type="ECO:0000313" key="10">
    <source>
        <dbReference type="Proteomes" id="UP000799772"/>
    </source>
</evidence>
<feature type="active site" evidence="5 6">
    <location>
        <position position="221"/>
    </location>
</feature>
<dbReference type="PANTHER" id="PTHR43570">
    <property type="entry name" value="ALDEHYDE DEHYDROGENASE"/>
    <property type="match status" value="1"/>
</dbReference>
<evidence type="ECO:0000256" key="3">
    <source>
        <dbReference type="ARBA" id="ARBA00023002"/>
    </source>
</evidence>
<accession>A0A9P4ISE6</accession>
<dbReference type="InterPro" id="IPR012394">
    <property type="entry name" value="Aldehyde_DH_NAD(P)"/>
</dbReference>
<dbReference type="Proteomes" id="UP000799772">
    <property type="component" value="Unassembled WGS sequence"/>
</dbReference>
<keyword evidence="2" id="KW-0125">Carotenoid biosynthesis</keyword>
<dbReference type="Gene3D" id="3.40.605.10">
    <property type="entry name" value="Aldehyde Dehydrogenase, Chain A, domain 1"/>
    <property type="match status" value="1"/>
</dbReference>
<dbReference type="InterPro" id="IPR029510">
    <property type="entry name" value="Ald_DH_CS_GLU"/>
</dbReference>
<evidence type="ECO:0000256" key="7">
    <source>
        <dbReference type="RuleBase" id="RU003345"/>
    </source>
</evidence>
<evidence type="ECO:0000313" key="9">
    <source>
        <dbReference type="EMBL" id="KAF2103411.1"/>
    </source>
</evidence>
<evidence type="ECO:0000256" key="4">
    <source>
        <dbReference type="PIRNR" id="PIRNR036492"/>
    </source>
</evidence>
<comment type="caution">
    <text evidence="9">The sequence shown here is derived from an EMBL/GenBank/DDBJ whole genome shotgun (WGS) entry which is preliminary data.</text>
</comment>
<evidence type="ECO:0000259" key="8">
    <source>
        <dbReference type="Pfam" id="PF00171"/>
    </source>
</evidence>